<feature type="compositionally biased region" description="Basic and acidic residues" evidence="1">
    <location>
        <begin position="458"/>
        <end position="468"/>
    </location>
</feature>
<feature type="region of interest" description="Disordered" evidence="1">
    <location>
        <begin position="451"/>
        <end position="508"/>
    </location>
</feature>
<evidence type="ECO:0000256" key="1">
    <source>
        <dbReference type="SAM" id="MobiDB-lite"/>
    </source>
</evidence>
<feature type="region of interest" description="Disordered" evidence="1">
    <location>
        <begin position="353"/>
        <end position="380"/>
    </location>
</feature>
<evidence type="ECO:0000259" key="3">
    <source>
        <dbReference type="SMART" id="SM00254"/>
    </source>
</evidence>
<evidence type="ECO:0000313" key="5">
    <source>
        <dbReference type="Proteomes" id="UP000746747"/>
    </source>
</evidence>
<feature type="region of interest" description="Disordered" evidence="1">
    <location>
        <begin position="958"/>
        <end position="977"/>
    </location>
</feature>
<dbReference type="OrthoDB" id="5871150at2759"/>
<feature type="signal peptide" evidence="2">
    <location>
        <begin position="1"/>
        <end position="21"/>
    </location>
</feature>
<accession>A0A8J2LV50</accession>
<feature type="compositionally biased region" description="Low complexity" evidence="1">
    <location>
        <begin position="1310"/>
        <end position="1319"/>
    </location>
</feature>
<feature type="region of interest" description="Disordered" evidence="1">
    <location>
        <begin position="1053"/>
        <end position="1072"/>
    </location>
</feature>
<feature type="compositionally biased region" description="Basic and acidic residues" evidence="1">
    <location>
        <begin position="1278"/>
        <end position="1294"/>
    </location>
</feature>
<dbReference type="InterPro" id="IPR003582">
    <property type="entry name" value="ShKT_dom"/>
</dbReference>
<feature type="compositionally biased region" description="Low complexity" evidence="1">
    <location>
        <begin position="361"/>
        <end position="373"/>
    </location>
</feature>
<feature type="compositionally biased region" description="Low complexity" evidence="1">
    <location>
        <begin position="1172"/>
        <end position="1181"/>
    </location>
</feature>
<proteinExistence type="predicted"/>
<feature type="region of interest" description="Disordered" evidence="1">
    <location>
        <begin position="1391"/>
        <end position="1419"/>
    </location>
</feature>
<feature type="region of interest" description="Disordered" evidence="1">
    <location>
        <begin position="273"/>
        <end position="325"/>
    </location>
</feature>
<dbReference type="EMBL" id="CAKAEH010001351">
    <property type="protein sequence ID" value="CAG9535092.1"/>
    <property type="molecule type" value="Genomic_DNA"/>
</dbReference>
<feature type="region of interest" description="Disordered" evidence="1">
    <location>
        <begin position="1156"/>
        <end position="1181"/>
    </location>
</feature>
<dbReference type="Proteomes" id="UP000746747">
    <property type="component" value="Unassembled WGS sequence"/>
</dbReference>
<feature type="domain" description="ShKT" evidence="3">
    <location>
        <begin position="1493"/>
        <end position="1532"/>
    </location>
</feature>
<feature type="compositionally biased region" description="Polar residues" evidence="1">
    <location>
        <begin position="276"/>
        <end position="324"/>
    </location>
</feature>
<gene>
    <name evidence="4" type="ORF">CJOHNSTONI_LOCUS5166</name>
</gene>
<feature type="compositionally biased region" description="Low complexity" evidence="1">
    <location>
        <begin position="1391"/>
        <end position="1409"/>
    </location>
</feature>
<evidence type="ECO:0000256" key="2">
    <source>
        <dbReference type="SAM" id="SignalP"/>
    </source>
</evidence>
<feature type="compositionally biased region" description="Polar residues" evidence="1">
    <location>
        <begin position="469"/>
        <end position="496"/>
    </location>
</feature>
<keyword evidence="5" id="KW-1185">Reference proteome</keyword>
<evidence type="ECO:0000313" key="4">
    <source>
        <dbReference type="EMBL" id="CAG9535092.1"/>
    </source>
</evidence>
<feature type="chain" id="PRO_5035278088" description="ShKT domain-containing protein" evidence="2">
    <location>
        <begin position="22"/>
        <end position="1540"/>
    </location>
</feature>
<dbReference type="SMART" id="SM00254">
    <property type="entry name" value="ShKT"/>
    <property type="match status" value="1"/>
</dbReference>
<feature type="compositionally biased region" description="Polar residues" evidence="1">
    <location>
        <begin position="849"/>
        <end position="875"/>
    </location>
</feature>
<name>A0A8J2LV50_9BILA</name>
<reference evidence="4" key="1">
    <citation type="submission" date="2021-09" db="EMBL/GenBank/DDBJ databases">
        <authorList>
            <consortium name="Pathogen Informatics"/>
        </authorList>
    </citation>
    <scope>NUCLEOTIDE SEQUENCE</scope>
</reference>
<organism evidence="4 5">
    <name type="scientific">Cercopithifilaria johnstoni</name>
    <dbReference type="NCBI Taxonomy" id="2874296"/>
    <lineage>
        <taxon>Eukaryota</taxon>
        <taxon>Metazoa</taxon>
        <taxon>Ecdysozoa</taxon>
        <taxon>Nematoda</taxon>
        <taxon>Chromadorea</taxon>
        <taxon>Rhabditida</taxon>
        <taxon>Spirurina</taxon>
        <taxon>Spiruromorpha</taxon>
        <taxon>Filarioidea</taxon>
        <taxon>Onchocercidae</taxon>
        <taxon>Cercopithifilaria</taxon>
    </lineage>
</organism>
<protein>
    <recommendedName>
        <fullName evidence="3">ShKT domain-containing protein</fullName>
    </recommendedName>
</protein>
<comment type="caution">
    <text evidence="4">The sequence shown here is derived from an EMBL/GenBank/DDBJ whole genome shotgun (WGS) entry which is preliminary data.</text>
</comment>
<sequence length="1540" mass="166222">MKKHIPTTAAVIFLIFAVASAQQQNKQHGTVLSSSVDNSLPISDVRTNRQAIEHQRGNIFGLRNHRSTTAHYVNLSYPKNLSKPLIKASASNTLVKVYGEANPSKTDEDLLDIEGNTQIINVEDRPSSLLPSRESINHLSISGYGPPGQELEIAETKQQAENIMQMQAILRPEVENPYGVPDKEVITAETLSTSNKEKGSKLLSITNTEQAVILNKGAASTRRYEDFRETIGVTEDESNVSKMELTEGTIEACGQNCKASTESLMETDEGFVETVAESSEASTDSQEDNTVSSTGGSKESYGVSTEQFESTSISTEATEMSTVEGQKIESIPKEYGVVSETEGPEIALKTEVEETSRADTKVTPSESVTESSTNGGTTHMEAKPIDEQIGAKDFEYEVTSKTIKEQLTAEKSPSITTENLPVAYKVESTVISELEEKTYSTAISSVTGEETKYAGQEKTYKNDGKPDSNTEGISSSQQMITETKVSGDNDQNQENITKTKSEMNTDQSSILTTRLSGTMEVTLPVTSSTPANTSYITKNTEISNTVISPVIKEGYETYSELEDNATSSKVGLPALNKESASQLSKLIEETTTLSSTSTETKMTSEKATIALENTVAKSEDLKSFTPDGGISEATRLSKETSLVSTEQLPEYGAVTQDYIAKPTHRKGEAIELQKPYEGVETPAVAPHNTGTSYAEEKVAKVVLGDTSAKSSGVLTTSGSDEYKVIKLAEASERPLESKKDETASEETTVISKCDESLGLACSEAGPSEQLSNTEKPKVIDAETLEETTQPNELQKTMVSEQIINYDGEIAASKSSMKETKIDSATTSFIEQTASNETTVLKEVIRPEEQSSGNTELSVTTDDYKEASSNQATTHSEQVREYGLITSNQNVTASEANITSGKVVNVEESISTTLQSKYADIRTNSVDFGYGEKRITEKEYPSNDKIDAVPNSLSNTSVEEATENPCSVSKSTGEASVTKSIERITSGRVTTINGNNGSPPGYDPIGNLFNSSSYHPATDETTIEPSRSNKKLTGKCEIVESITVSMPKTSEITSVDEGTTSLASLTSESPESEVTNYAVSERGKSTETPINKTVSVQAESNKILTDTNDFGYSGKLHEVTEAQLIGQSQDSKTFATVTESTLTTRGMEFINGIKTESVQQPSAREKSPRIEAGTTTESGETSQQYHVEIGDNVIFSSPNNKTKESTGVPEINRPAAHSKTYSQQTTESTLMHIITNEIETPIPYSINEEALKVVALTKVTKNGPSKLVGDIIASTKQAKEKEVTENTETTKEFEAKSSGSEETSEIRNEMESMSSESSLASLESFEVTTAKGNTESEFYAENTANNPAKIPMGPQNLGYGNGNELSAFISSSIGSVTTTIAELLANLTETSTASELSASSEYANSETFTESESKSSEEFSVTVPSASSNALTESFNVIQKMLTTYNEITKADDKKNISSNIPISAKHFGYEDDTEEEISSSAISSSEGRPYAIDCDKETDEKGDLCKGWAKANFCDTHPPTMFLFCRLTCLCIGPSTDSTK</sequence>
<keyword evidence="2" id="KW-0732">Signal</keyword>
<feature type="region of interest" description="Disordered" evidence="1">
    <location>
        <begin position="1278"/>
        <end position="1319"/>
    </location>
</feature>
<feature type="region of interest" description="Disordered" evidence="1">
    <location>
        <begin position="845"/>
        <end position="875"/>
    </location>
</feature>